<proteinExistence type="predicted"/>
<comment type="caution">
    <text evidence="2">The sequence shown here is derived from an EMBL/GenBank/DDBJ whole genome shotgun (WGS) entry which is preliminary data.</text>
</comment>
<organism evidence="2 3">
    <name type="scientific">Psychrosphaera algicola</name>
    <dbReference type="NCBI Taxonomy" id="3023714"/>
    <lineage>
        <taxon>Bacteria</taxon>
        <taxon>Pseudomonadati</taxon>
        <taxon>Pseudomonadota</taxon>
        <taxon>Gammaproteobacteria</taxon>
        <taxon>Alteromonadales</taxon>
        <taxon>Pseudoalteromonadaceae</taxon>
        <taxon>Psychrosphaera</taxon>
    </lineage>
</organism>
<evidence type="ECO:0000256" key="1">
    <source>
        <dbReference type="SAM" id="Phobius"/>
    </source>
</evidence>
<protein>
    <recommendedName>
        <fullName evidence="4">AcrB/AcrD/AcrF family protein</fullName>
    </recommendedName>
</protein>
<evidence type="ECO:0000313" key="3">
    <source>
        <dbReference type="Proteomes" id="UP001528411"/>
    </source>
</evidence>
<keyword evidence="1" id="KW-0472">Membrane</keyword>
<sequence length="61" mass="7022">MKSLVSWWVKNPIAANLAMISLIVAGLVSYFFAIEKEPFPTVKMATMDIRINWLRCGTERY</sequence>
<evidence type="ECO:0000313" key="2">
    <source>
        <dbReference type="EMBL" id="MDC2890204.1"/>
    </source>
</evidence>
<reference evidence="2 3" key="1">
    <citation type="submission" date="2023-01" db="EMBL/GenBank/DDBJ databases">
        <title>Psychrosphaera sp. nov., isolated from marine algae.</title>
        <authorList>
            <person name="Bayburt H."/>
            <person name="Choi B.J."/>
            <person name="Kim J.M."/>
            <person name="Choi D.G."/>
            <person name="Jeon C.O."/>
        </authorList>
    </citation>
    <scope>NUCLEOTIDE SEQUENCE [LARGE SCALE GENOMIC DNA]</scope>
    <source>
        <strain evidence="2 3">G1-22</strain>
    </source>
</reference>
<dbReference type="EMBL" id="JAQOMS010000002">
    <property type="protein sequence ID" value="MDC2890204.1"/>
    <property type="molecule type" value="Genomic_DNA"/>
</dbReference>
<feature type="transmembrane region" description="Helical" evidence="1">
    <location>
        <begin position="13"/>
        <end position="34"/>
    </location>
</feature>
<keyword evidence="1" id="KW-1133">Transmembrane helix</keyword>
<evidence type="ECO:0008006" key="4">
    <source>
        <dbReference type="Google" id="ProtNLM"/>
    </source>
</evidence>
<keyword evidence="3" id="KW-1185">Reference proteome</keyword>
<dbReference type="RefSeq" id="WP_272181458.1">
    <property type="nucleotide sequence ID" value="NZ_JAQOMS010000002.1"/>
</dbReference>
<name>A0ABT5FF82_9GAMM</name>
<keyword evidence="1" id="KW-0812">Transmembrane</keyword>
<accession>A0ABT5FF82</accession>
<gene>
    <name evidence="2" type="ORF">PN838_17345</name>
</gene>
<dbReference type="Proteomes" id="UP001528411">
    <property type="component" value="Unassembled WGS sequence"/>
</dbReference>